<accession>A0A8H6M3A2</accession>
<reference evidence="1 2" key="1">
    <citation type="submission" date="2020-07" db="EMBL/GenBank/DDBJ databases">
        <title>Comparative genomics of pyrophilous fungi reveals a link between fire events and developmental genes.</title>
        <authorList>
            <consortium name="DOE Joint Genome Institute"/>
            <person name="Steindorff A.S."/>
            <person name="Carver A."/>
            <person name="Calhoun S."/>
            <person name="Stillman K."/>
            <person name="Liu H."/>
            <person name="Lipzen A."/>
            <person name="Pangilinan J."/>
            <person name="Labutti K."/>
            <person name="Bruns T.D."/>
            <person name="Grigoriev I.V."/>
        </authorList>
    </citation>
    <scope>NUCLEOTIDE SEQUENCE [LARGE SCALE GENOMIC DNA]</scope>
    <source>
        <strain evidence="1 2">CBS 144469</strain>
    </source>
</reference>
<proteinExistence type="predicted"/>
<gene>
    <name evidence="1" type="ORF">DFP72DRAFT_787808</name>
</gene>
<feature type="non-terminal residue" evidence="1">
    <location>
        <position position="1"/>
    </location>
</feature>
<evidence type="ECO:0000313" key="1">
    <source>
        <dbReference type="EMBL" id="KAF6753993.1"/>
    </source>
</evidence>
<dbReference type="AlphaFoldDB" id="A0A8H6M3A2"/>
<evidence type="ECO:0000313" key="2">
    <source>
        <dbReference type="Proteomes" id="UP000521943"/>
    </source>
</evidence>
<organism evidence="1 2">
    <name type="scientific">Ephemerocybe angulata</name>
    <dbReference type="NCBI Taxonomy" id="980116"/>
    <lineage>
        <taxon>Eukaryota</taxon>
        <taxon>Fungi</taxon>
        <taxon>Dikarya</taxon>
        <taxon>Basidiomycota</taxon>
        <taxon>Agaricomycotina</taxon>
        <taxon>Agaricomycetes</taxon>
        <taxon>Agaricomycetidae</taxon>
        <taxon>Agaricales</taxon>
        <taxon>Agaricineae</taxon>
        <taxon>Psathyrellaceae</taxon>
        <taxon>Ephemerocybe</taxon>
    </lineage>
</organism>
<keyword evidence="2" id="KW-1185">Reference proteome</keyword>
<sequence length="212" mass="24150">KLVEFKYPPSTRMMDGETEVVLKMRGVLCGKLLPPFNEIPAGMNTLSRIRSLRQHVKITGLGSDEFEGYQTKLQDVHERFVEHAADRTVQPFDFIPYEGHPTLDSHSRYFTDRNMVPYEKNLPFLPGVDPRRVLRKLQPEEFIHGPDNVVEYCVRAIGSKGLPCYTPCDPSMFRVGDIVEVAFSCVGIPIKGQCMRVLLQLRGLTLIDNTIR</sequence>
<dbReference type="OrthoDB" id="3269456at2759"/>
<dbReference type="Proteomes" id="UP000521943">
    <property type="component" value="Unassembled WGS sequence"/>
</dbReference>
<feature type="non-terminal residue" evidence="1">
    <location>
        <position position="212"/>
    </location>
</feature>
<name>A0A8H6M3A2_9AGAR</name>
<protein>
    <submittedName>
        <fullName evidence="1">Uncharacterized protein</fullName>
    </submittedName>
</protein>
<dbReference type="EMBL" id="JACGCI010000036">
    <property type="protein sequence ID" value="KAF6753993.1"/>
    <property type="molecule type" value="Genomic_DNA"/>
</dbReference>
<comment type="caution">
    <text evidence="1">The sequence shown here is derived from an EMBL/GenBank/DDBJ whole genome shotgun (WGS) entry which is preliminary data.</text>
</comment>